<dbReference type="InterPro" id="IPR051877">
    <property type="entry name" value="Centriole_BasalBody_StrucProt"/>
</dbReference>
<dbReference type="CDD" id="cd22292">
    <property type="entry name" value="cc_Cep135_MBD"/>
    <property type="match status" value="1"/>
</dbReference>
<keyword evidence="2" id="KW-0963">Cytoplasm</keyword>
<evidence type="ECO:0000256" key="4">
    <source>
        <dbReference type="ARBA" id="ARBA00038123"/>
    </source>
</evidence>
<evidence type="ECO:0000256" key="1">
    <source>
        <dbReference type="ARBA" id="ARBA00004114"/>
    </source>
</evidence>
<feature type="compositionally biased region" description="Basic and acidic residues" evidence="6">
    <location>
        <begin position="791"/>
        <end position="807"/>
    </location>
</feature>
<evidence type="ECO:0000256" key="3">
    <source>
        <dbReference type="ARBA" id="ARBA00023212"/>
    </source>
</evidence>
<dbReference type="SUPFAM" id="SSF57997">
    <property type="entry name" value="Tropomyosin"/>
    <property type="match status" value="1"/>
</dbReference>
<comment type="subcellular location">
    <subcellularLocation>
        <location evidence="1">Cytoplasm</location>
        <location evidence="1">Cytoskeleton</location>
        <location evidence="1">Microtubule organizing center</location>
        <location evidence="1">Centrosome</location>
        <location evidence="1">Centriole</location>
    </subcellularLocation>
</comment>
<feature type="coiled-coil region" evidence="5">
    <location>
        <begin position="200"/>
        <end position="291"/>
    </location>
</feature>
<evidence type="ECO:0000313" key="7">
    <source>
        <dbReference type="EMBL" id="CAD5116285.1"/>
    </source>
</evidence>
<keyword evidence="3" id="KW-0206">Cytoskeleton</keyword>
<reference evidence="7 8" key="1">
    <citation type="submission" date="2020-08" db="EMBL/GenBank/DDBJ databases">
        <authorList>
            <person name="Hejnol A."/>
        </authorList>
    </citation>
    <scope>NUCLEOTIDE SEQUENCE [LARGE SCALE GENOMIC DNA]</scope>
</reference>
<evidence type="ECO:0000313" key="8">
    <source>
        <dbReference type="Proteomes" id="UP000549394"/>
    </source>
</evidence>
<feature type="compositionally biased region" description="Polar residues" evidence="6">
    <location>
        <begin position="1226"/>
        <end position="1238"/>
    </location>
</feature>
<comment type="similarity">
    <text evidence="4">Belongs to the CEP135/TSGA10 family.</text>
</comment>
<evidence type="ECO:0000256" key="2">
    <source>
        <dbReference type="ARBA" id="ARBA00022490"/>
    </source>
</evidence>
<organism evidence="7 8">
    <name type="scientific">Dimorphilus gyrociliatus</name>
    <dbReference type="NCBI Taxonomy" id="2664684"/>
    <lineage>
        <taxon>Eukaryota</taxon>
        <taxon>Metazoa</taxon>
        <taxon>Spiralia</taxon>
        <taxon>Lophotrochozoa</taxon>
        <taxon>Annelida</taxon>
        <taxon>Polychaeta</taxon>
        <taxon>Polychaeta incertae sedis</taxon>
        <taxon>Dinophilidae</taxon>
        <taxon>Dimorphilus</taxon>
    </lineage>
</organism>
<accession>A0A7I8VJ40</accession>
<feature type="compositionally biased region" description="Basic and acidic residues" evidence="6">
    <location>
        <begin position="1239"/>
        <end position="1248"/>
    </location>
</feature>
<feature type="coiled-coil region" evidence="5">
    <location>
        <begin position="318"/>
        <end position="480"/>
    </location>
</feature>
<evidence type="ECO:0000256" key="6">
    <source>
        <dbReference type="SAM" id="MobiDB-lite"/>
    </source>
</evidence>
<feature type="region of interest" description="Disordered" evidence="6">
    <location>
        <begin position="1206"/>
        <end position="1248"/>
    </location>
</feature>
<dbReference type="OrthoDB" id="10254663at2759"/>
<feature type="region of interest" description="Disordered" evidence="6">
    <location>
        <begin position="791"/>
        <end position="818"/>
    </location>
</feature>
<evidence type="ECO:0000256" key="5">
    <source>
        <dbReference type="SAM" id="Coils"/>
    </source>
</evidence>
<protein>
    <submittedName>
        <fullName evidence="7">DgyrCDS5192</fullName>
    </submittedName>
</protein>
<feature type="coiled-coil region" evidence="5">
    <location>
        <begin position="939"/>
        <end position="987"/>
    </location>
</feature>
<comment type="caution">
    <text evidence="7">The sequence shown here is derived from an EMBL/GenBank/DDBJ whole genome shotgun (WGS) entry which is preliminary data.</text>
</comment>
<feature type="coiled-coil region" evidence="5">
    <location>
        <begin position="98"/>
        <end position="153"/>
    </location>
</feature>
<feature type="coiled-coil region" evidence="5">
    <location>
        <begin position="1016"/>
        <end position="1127"/>
    </location>
</feature>
<feature type="coiled-coil region" evidence="5">
    <location>
        <begin position="580"/>
        <end position="631"/>
    </location>
</feature>
<gene>
    <name evidence="7" type="ORF">DGYR_LOCUS4922</name>
</gene>
<keyword evidence="5" id="KW-0175">Coiled coil</keyword>
<dbReference type="PANTHER" id="PTHR20544:SF0">
    <property type="entry name" value="NUCLEOPROTEIN TPR_MLP1 DOMAIN-CONTAINING PROTEIN"/>
    <property type="match status" value="1"/>
</dbReference>
<dbReference type="PANTHER" id="PTHR20544">
    <property type="entry name" value="CENTROSOMAL PROTEIN CEP135"/>
    <property type="match status" value="1"/>
</dbReference>
<sequence>MLSNAATQQKFSSLRKRLDQLGYRQPLGIESLPLVERLFADLLHTTDSLKQERQSKSNSFKDSNTSGEVSEILQPYKSDNAKLVRETNELHKELITVKDQSDKAIKELKAKFRKSEADRKDLLLLNNQYVIKVGNLERESKQKSDKILSLQEKNMHAVVQTPGGRKKNIPFRRQRMEIDCLVPEAPVKASETSQKTIDLLELADRQISSLTSQVKTVQDEKQGLKDKIDLYRNQIEEREKEIDRLYNQLQGGRPYDVVALEARNRSHERHIAHLNIQLDYLQQKNDELLNQGQNGTQQRELLDNEVPTRDSCTLVSELDRTKKEFEILNIEIEHLKAEKDALLAEMNESTTKCNVEIIRMTDLLEKVQEDKKNLSSKITKLTKSEKDLIMEIERLKKQRIIPKNDRNSNKNYEKIIKSTEEERDYWKAEVETLQDIMKNVSYAPIDTSHSLSNKNTEEEMKQIEDERNFYKSEYELLRSTKANSPSPVRTNTSSTTQVRLDSVNDDKIKTDCSLSDSIEVANNNCQMLINESFLDLPAKLVDFKILENYGNSNKEALLSSQLGRIVPEVENLERVLALKIRIKRSQLKQYIEQEKELEKVKEERDKLQKVLNTFEEHMAEIQSNVKVLTTERNKFLELYNQTKAEIDTMKDNSTSARSPKATLATQAVFKRVELERDESLEELRKITAECESLKERLQIATETQIAEKARLEQKINDLQSSLSIAELKANEAVSASSGVQSLIDSLENKLREEGESLNSHKTRATQMRLLAENAERAANDAERQLTRIEEELKSERERSKQLERESTALHTQLNSEREKYQELRNTVAALDRDKDTIQSDADHKTELILSLKEEVMIKDRALGDIQLTISELEGQLSRTREDFMSKDHEIRSLKKQLDDALVELSEVERGRDITIKENRALHSDLATMTKEHQYIQNQLDQFQVDKEHLKDEIKNNMTQLKKAEELLMVKERQRSDLLEQYKALSANAEGNETAKHELESYNSSLRLEIMTRDAELRRLKERCDVQDHQLQELTHVEASYEAQVSHLSKSVGHLEECVRQAENDKRAMSSDLAAVRELCAKLELSKDQLQRQLAGLESQRDVFGHNIDDVQRENDALREQIRCEHESVTRLESLLSTNREKEYQTQLFHHEAEAEILMLKDRLALCESKYESQNKEVVSLRSKNIELEGEIDKLKRQVTNEKFERERAAQELRRHGIVAPGDKSRSPGSKTPVSQNFPDNKENVQHSV</sequence>
<proteinExistence type="inferred from homology"/>
<name>A0A7I8VJ40_9ANNE</name>
<dbReference type="EMBL" id="CAJFCJ010000006">
    <property type="protein sequence ID" value="CAD5116285.1"/>
    <property type="molecule type" value="Genomic_DNA"/>
</dbReference>
<keyword evidence="8" id="KW-1185">Reference proteome</keyword>
<dbReference type="Proteomes" id="UP000549394">
    <property type="component" value="Unassembled WGS sequence"/>
</dbReference>
<dbReference type="GO" id="GO:0005814">
    <property type="term" value="C:centriole"/>
    <property type="evidence" value="ECO:0007669"/>
    <property type="project" value="UniProtKB-SubCell"/>
</dbReference>
<dbReference type="AlphaFoldDB" id="A0A7I8VJ40"/>